<dbReference type="Proteomes" id="UP001375240">
    <property type="component" value="Unassembled WGS sequence"/>
</dbReference>
<organism evidence="2 3">
    <name type="scientific">Orbilia brochopaga</name>
    <dbReference type="NCBI Taxonomy" id="3140254"/>
    <lineage>
        <taxon>Eukaryota</taxon>
        <taxon>Fungi</taxon>
        <taxon>Dikarya</taxon>
        <taxon>Ascomycota</taxon>
        <taxon>Pezizomycotina</taxon>
        <taxon>Orbiliomycetes</taxon>
        <taxon>Orbiliales</taxon>
        <taxon>Orbiliaceae</taxon>
        <taxon>Orbilia</taxon>
    </lineage>
</organism>
<dbReference type="PROSITE" id="PS00028">
    <property type="entry name" value="ZINC_FINGER_C2H2_1"/>
    <property type="match status" value="1"/>
</dbReference>
<proteinExistence type="predicted"/>
<sequence>MEPDTEPSKTTKRSLEPRDWEFCLRCKIRFENIENAQAHFSTFCYDIFCKLCQKVFYTAFHLADHLNDIHDVGLLQCLRCGFEIEPGDDITVHWRETGCHIQCGGCLMWQFQEEIDYHLKENPTCRRAHKKNKTEQAPAGQSVASTKTSIKVLKGPNISFPTTCFGCNQGFEAASSLTAHWTSGSCRSHITVQDVHHTFATFYDCESLLPFDDRQSLGALLTYKDVTARPGVFRCQCSASFRNLNQLVNHAESRACSMELDGSRRGLIRHLEDRVYYDSVVRKVNDLKAKVGDTETFIRSSPVDHFLEFQLIAVIWDCSSAKLGDLIQDVLSHVRFRTPGGTRCLIFDNFGKVQEDLDKLSEELATLRNKFREYDPSQSISRNVETAGVLFIHEGNKEARAIYSFLDEVAAFRDIIQLELTRA</sequence>
<evidence type="ECO:0000313" key="3">
    <source>
        <dbReference type="Proteomes" id="UP001375240"/>
    </source>
</evidence>
<feature type="domain" description="C2H2-type" evidence="1">
    <location>
        <begin position="49"/>
        <end position="70"/>
    </location>
</feature>
<dbReference type="AlphaFoldDB" id="A0AAV9V200"/>
<evidence type="ECO:0000259" key="1">
    <source>
        <dbReference type="PROSITE" id="PS00028"/>
    </source>
</evidence>
<protein>
    <recommendedName>
        <fullName evidence="1">C2H2-type domain-containing protein</fullName>
    </recommendedName>
</protein>
<evidence type="ECO:0000313" key="2">
    <source>
        <dbReference type="EMBL" id="KAK6349960.1"/>
    </source>
</evidence>
<gene>
    <name evidence="2" type="ORF">TWF696_006215</name>
</gene>
<reference evidence="2 3" key="1">
    <citation type="submission" date="2019-10" db="EMBL/GenBank/DDBJ databases">
        <authorList>
            <person name="Palmer J.M."/>
        </authorList>
    </citation>
    <scope>NUCLEOTIDE SEQUENCE [LARGE SCALE GENOMIC DNA]</scope>
    <source>
        <strain evidence="2 3">TWF696</strain>
    </source>
</reference>
<keyword evidence="3" id="KW-1185">Reference proteome</keyword>
<accession>A0AAV9V200</accession>
<dbReference type="Pfam" id="PF12874">
    <property type="entry name" value="zf-met"/>
    <property type="match status" value="1"/>
</dbReference>
<dbReference type="EMBL" id="JAVHNQ010000004">
    <property type="protein sequence ID" value="KAK6349960.1"/>
    <property type="molecule type" value="Genomic_DNA"/>
</dbReference>
<name>A0AAV9V200_9PEZI</name>
<comment type="caution">
    <text evidence="2">The sequence shown here is derived from an EMBL/GenBank/DDBJ whole genome shotgun (WGS) entry which is preliminary data.</text>
</comment>
<dbReference type="InterPro" id="IPR013087">
    <property type="entry name" value="Znf_C2H2_type"/>
</dbReference>